<keyword evidence="1" id="KW-0812">Transmembrane</keyword>
<dbReference type="Proteomes" id="UP000591626">
    <property type="component" value="Unassembled WGS sequence"/>
</dbReference>
<evidence type="ECO:0000313" key="5">
    <source>
        <dbReference type="Proteomes" id="UP000683520"/>
    </source>
</evidence>
<feature type="transmembrane region" description="Helical" evidence="1">
    <location>
        <begin position="54"/>
        <end position="75"/>
    </location>
</feature>
<name>A0AAP6XKY6_9CORY</name>
<dbReference type="Proteomes" id="UP000683520">
    <property type="component" value="Chromosome"/>
</dbReference>
<evidence type="ECO:0000313" key="3">
    <source>
        <dbReference type="EMBL" id="QXB18171.1"/>
    </source>
</evidence>
<keyword evidence="1" id="KW-0472">Membrane</keyword>
<feature type="transmembrane region" description="Helical" evidence="1">
    <location>
        <begin position="81"/>
        <end position="102"/>
    </location>
</feature>
<feature type="transmembrane region" description="Helical" evidence="1">
    <location>
        <begin position="6"/>
        <end position="27"/>
    </location>
</feature>
<keyword evidence="5" id="KW-1185">Reference proteome</keyword>
<dbReference type="GeneID" id="92750489"/>
<dbReference type="RefSeq" id="WP_070450172.1">
    <property type="nucleotide sequence ID" value="NZ_CP047198.1"/>
</dbReference>
<dbReference type="EMBL" id="JAAUVV010000015">
    <property type="protein sequence ID" value="NJJ04319.1"/>
    <property type="molecule type" value="Genomic_DNA"/>
</dbReference>
<dbReference type="AlphaFoldDB" id="A0AAP6XKY6"/>
<reference evidence="2 4" key="1">
    <citation type="submission" date="2020-03" db="EMBL/GenBank/DDBJ databases">
        <title>Draft genome sequences of bacterial isolates from the female urobiome.</title>
        <authorList>
            <person name="Miller-Ensminger T."/>
            <person name="Wolfe A.J."/>
            <person name="Putonti C."/>
        </authorList>
    </citation>
    <scope>NUCLEOTIDE SEQUENCE [LARGE SCALE GENOMIC DNA]</scope>
    <source>
        <strain evidence="2 4">UMB8490</strain>
    </source>
</reference>
<keyword evidence="1" id="KW-1133">Transmembrane helix</keyword>
<organism evidence="2 4">
    <name type="scientific">Corynebacterium coyleae</name>
    <dbReference type="NCBI Taxonomy" id="53374"/>
    <lineage>
        <taxon>Bacteria</taxon>
        <taxon>Bacillati</taxon>
        <taxon>Actinomycetota</taxon>
        <taxon>Actinomycetes</taxon>
        <taxon>Mycobacteriales</taxon>
        <taxon>Corynebacteriaceae</taxon>
        <taxon>Corynebacterium</taxon>
    </lineage>
</organism>
<accession>A0AAP6XKY6</accession>
<sequence length="161" mass="17396">MNTLLVFLHVASAILLLGPVVVSASMFPRQAEEARNGGEEAMGRASVLYRITKTYGLLSALVPLLGGVVMFADWASYSTNYWLHSAIILSVIAWAILLAMVIPQQRKMLGTIGALAPDEADPTDVTEDFEKSKAKANAGAGVFNVLWVLVLVLMFLPTDLF</sequence>
<evidence type="ECO:0000313" key="4">
    <source>
        <dbReference type="Proteomes" id="UP000591626"/>
    </source>
</evidence>
<feature type="transmembrane region" description="Helical" evidence="1">
    <location>
        <begin position="138"/>
        <end position="156"/>
    </location>
</feature>
<evidence type="ECO:0000313" key="2">
    <source>
        <dbReference type="EMBL" id="NJJ04319.1"/>
    </source>
</evidence>
<reference evidence="3 5" key="2">
    <citation type="submission" date="2021-06" db="EMBL/GenBank/DDBJ databases">
        <title>FDA dAtabase for Regulatory Grade micrObial Sequences (FDA-ARGOS): Supporting development and validation of Infectious Disease Dx tests.</title>
        <authorList>
            <person name="Sproer C."/>
            <person name="Gronow S."/>
            <person name="Severitt S."/>
            <person name="Schroder I."/>
            <person name="Tallon L."/>
            <person name="Sadzewicz L."/>
            <person name="Zhao X."/>
            <person name="Boylan J."/>
            <person name="Ott S."/>
            <person name="Bowen H."/>
            <person name="Vavikolanu K."/>
            <person name="Mehta A."/>
            <person name="Aluvathingal J."/>
            <person name="Nadendla S."/>
            <person name="Lowell S."/>
            <person name="Myers T."/>
            <person name="Yan Y."/>
        </authorList>
    </citation>
    <scope>NUCLEOTIDE SEQUENCE [LARGE SCALE GENOMIC DNA]</scope>
    <source>
        <strain evidence="3 5">FDAARGOS 1425</strain>
    </source>
</reference>
<proteinExistence type="predicted"/>
<gene>
    <name evidence="2" type="ORF">HC138_08165</name>
    <name evidence="3" type="ORF">I6L55_09870</name>
</gene>
<dbReference type="EMBL" id="CP077302">
    <property type="protein sequence ID" value="QXB18171.1"/>
    <property type="molecule type" value="Genomic_DNA"/>
</dbReference>
<protein>
    <submittedName>
        <fullName evidence="2">DUF2269 family protein</fullName>
    </submittedName>
</protein>
<evidence type="ECO:0000256" key="1">
    <source>
        <dbReference type="SAM" id="Phobius"/>
    </source>
</evidence>